<evidence type="ECO:0000256" key="7">
    <source>
        <dbReference type="ARBA" id="ARBA00023077"/>
    </source>
</evidence>
<dbReference type="GO" id="GO:0015889">
    <property type="term" value="P:cobalamin transport"/>
    <property type="evidence" value="ECO:0007669"/>
    <property type="project" value="TreeGrafter"/>
</dbReference>
<keyword evidence="5 12" id="KW-0732">Signal</keyword>
<comment type="subcellular location">
    <subcellularLocation>
        <location evidence="1 10">Cell outer membrane</location>
        <topology evidence="1 10">Multi-pass membrane protein</topology>
    </subcellularLocation>
</comment>
<dbReference type="InterPro" id="IPR000531">
    <property type="entry name" value="Beta-barrel_TonB"/>
</dbReference>
<feature type="chain" id="PRO_5043649532" evidence="12">
    <location>
        <begin position="20"/>
        <end position="595"/>
    </location>
</feature>
<organism evidence="15">
    <name type="scientific">Catillopecten margaritatus gill symbiont</name>
    <dbReference type="NCBI Taxonomy" id="3083288"/>
    <lineage>
        <taxon>Bacteria</taxon>
        <taxon>Pseudomonadati</taxon>
        <taxon>Pseudomonadota</taxon>
        <taxon>Gammaproteobacteria</taxon>
        <taxon>sulfur-oxidizing symbionts</taxon>
    </lineage>
</organism>
<keyword evidence="2 10" id="KW-0813">Transport</keyword>
<gene>
    <name evidence="15" type="primary">btuB</name>
    <name evidence="15" type="ORF">Ctma_1549</name>
</gene>
<keyword evidence="4 10" id="KW-0812">Transmembrane</keyword>
<evidence type="ECO:0000256" key="2">
    <source>
        <dbReference type="ARBA" id="ARBA00022448"/>
    </source>
</evidence>
<evidence type="ECO:0000256" key="4">
    <source>
        <dbReference type="ARBA" id="ARBA00022692"/>
    </source>
</evidence>
<keyword evidence="6" id="KW-0406">Ion transport</keyword>
<evidence type="ECO:0000256" key="6">
    <source>
        <dbReference type="ARBA" id="ARBA00023065"/>
    </source>
</evidence>
<dbReference type="Pfam" id="PF07715">
    <property type="entry name" value="Plug"/>
    <property type="match status" value="1"/>
</dbReference>
<feature type="signal peptide" evidence="12">
    <location>
        <begin position="1"/>
        <end position="19"/>
    </location>
</feature>
<proteinExistence type="inferred from homology"/>
<evidence type="ECO:0000256" key="10">
    <source>
        <dbReference type="PROSITE-ProRule" id="PRU01360"/>
    </source>
</evidence>
<dbReference type="InterPro" id="IPR012910">
    <property type="entry name" value="Plug_dom"/>
</dbReference>
<dbReference type="Gene3D" id="2.40.170.20">
    <property type="entry name" value="TonB-dependent receptor, beta-barrel domain"/>
    <property type="match status" value="1"/>
</dbReference>
<dbReference type="GO" id="GO:0009279">
    <property type="term" value="C:cell outer membrane"/>
    <property type="evidence" value="ECO:0007669"/>
    <property type="project" value="UniProtKB-SubCell"/>
</dbReference>
<dbReference type="SUPFAM" id="SSF56935">
    <property type="entry name" value="Porins"/>
    <property type="match status" value="1"/>
</dbReference>
<keyword evidence="9 10" id="KW-0998">Cell outer membrane</keyword>
<feature type="domain" description="TonB-dependent receptor plug" evidence="14">
    <location>
        <begin position="44"/>
        <end position="146"/>
    </location>
</feature>
<evidence type="ECO:0000313" key="15">
    <source>
        <dbReference type="EMBL" id="WXU00816.1"/>
    </source>
</evidence>
<protein>
    <submittedName>
        <fullName evidence="15">Vitamin B12 transporter BtuB</fullName>
    </submittedName>
</protein>
<evidence type="ECO:0000256" key="12">
    <source>
        <dbReference type="SAM" id="SignalP"/>
    </source>
</evidence>
<evidence type="ECO:0000256" key="8">
    <source>
        <dbReference type="ARBA" id="ARBA00023136"/>
    </source>
</evidence>
<evidence type="ECO:0000256" key="9">
    <source>
        <dbReference type="ARBA" id="ARBA00023237"/>
    </source>
</evidence>
<dbReference type="Gene3D" id="2.170.130.10">
    <property type="entry name" value="TonB-dependent receptor, plug domain"/>
    <property type="match status" value="1"/>
</dbReference>
<evidence type="ECO:0000259" key="14">
    <source>
        <dbReference type="Pfam" id="PF07715"/>
    </source>
</evidence>
<dbReference type="EMBL" id="CP138327">
    <property type="protein sequence ID" value="WXU00816.1"/>
    <property type="molecule type" value="Genomic_DNA"/>
</dbReference>
<evidence type="ECO:0000256" key="1">
    <source>
        <dbReference type="ARBA" id="ARBA00004571"/>
    </source>
</evidence>
<dbReference type="PANTHER" id="PTHR30069">
    <property type="entry name" value="TONB-DEPENDENT OUTER MEMBRANE RECEPTOR"/>
    <property type="match status" value="1"/>
</dbReference>
<keyword evidence="8 10" id="KW-0472">Membrane</keyword>
<reference evidence="15" key="1">
    <citation type="submission" date="2023-10" db="EMBL/GenBank/DDBJ databases">
        <title>The first scallop-associated chemosynthetic bacterial symbiont.</title>
        <authorList>
            <person name="Lin Y.-T."/>
            <person name="Sun J."/>
            <person name="Ip J.C.-H."/>
            <person name="He X."/>
            <person name="Gao Z.-M."/>
            <person name="Perez M."/>
            <person name="Xu T."/>
            <person name="Qian P.-Y."/>
            <person name="Qiu J.-W."/>
        </authorList>
    </citation>
    <scope>NUCLEOTIDE SEQUENCE</scope>
    <source>
        <strain evidence="15">Gill1</strain>
    </source>
</reference>
<dbReference type="InterPro" id="IPR036942">
    <property type="entry name" value="Beta-barrel_TonB_sf"/>
</dbReference>
<name>A0AAU6PII4_9GAMM</name>
<dbReference type="PANTHER" id="PTHR30069:SF53">
    <property type="entry name" value="COLICIN I RECEPTOR-RELATED"/>
    <property type="match status" value="1"/>
</dbReference>
<comment type="similarity">
    <text evidence="10 11">Belongs to the TonB-dependent receptor family.</text>
</comment>
<evidence type="ECO:0000256" key="3">
    <source>
        <dbReference type="ARBA" id="ARBA00022452"/>
    </source>
</evidence>
<evidence type="ECO:0000256" key="11">
    <source>
        <dbReference type="RuleBase" id="RU003357"/>
    </source>
</evidence>
<evidence type="ECO:0000256" key="5">
    <source>
        <dbReference type="ARBA" id="ARBA00022729"/>
    </source>
</evidence>
<dbReference type="GO" id="GO:0006811">
    <property type="term" value="P:monoatomic ion transport"/>
    <property type="evidence" value="ECO:0007669"/>
    <property type="project" value="UniProtKB-KW"/>
</dbReference>
<feature type="domain" description="TonB-dependent receptor-like beta-barrel" evidence="13">
    <location>
        <begin position="170"/>
        <end position="568"/>
    </location>
</feature>
<dbReference type="Pfam" id="PF00593">
    <property type="entry name" value="TonB_dep_Rec_b-barrel"/>
    <property type="match status" value="1"/>
</dbReference>
<sequence length="595" mass="65089">MKKIILATSLALATTNINAVLGPIPIYMNAEYRTDSPVIGSITSALSFTAEDIKATGANTFLNFLETVPSVGLVSPQGNVPAIFMRGSESRHTLVLVDGVKINPPNSTDGAVEYGLTSIALNDIEKVEIIKGAGSVLYGSSAIAGVISITTKKSADSKRATISTKFGTHNSRTYTLSASSGSKEGFVRFTHNKYSTDGINVRTGDTTGEKDGVSNRSTQIKVGNKAFDISYLVANNKTEYDIPATTGTFATPLRQGLGVRNLTKISTNINKKINDTWKAKLSLSQIKSSRHVHTDGVLQSWSDKDYKNTTITLLNDIKVNDALLNIGLSKVSEENTTDKKKLSSQDLFINWQKNINSFDANVGARYIKHDEFDNHTIYNAGIAKYLNNGIKLTANYNTAFNAPVLAQYDYGATGKLNPETSKNLNIGLSKQHSWGETNIELYKSTVIDKISYAGTYPNDYYENNGQYISKGVELSANTNIAGYTINFNHNYNKSRIGDATTQSIRRPKNTTVLTVNKPYGKFNSQAQVIKKSSSLDRGNIEMQGYTLLNLSTNYDINKNVKASLNIKNATNKDYTTAVGFRNLGRTIELGLDYRF</sequence>
<dbReference type="AlphaFoldDB" id="A0AAU6PII4"/>
<keyword evidence="3 10" id="KW-1134">Transmembrane beta strand</keyword>
<accession>A0AAU6PII4</accession>
<keyword evidence="7 11" id="KW-0798">TonB box</keyword>
<dbReference type="PROSITE" id="PS52016">
    <property type="entry name" value="TONB_DEPENDENT_REC_3"/>
    <property type="match status" value="1"/>
</dbReference>
<evidence type="ECO:0000259" key="13">
    <source>
        <dbReference type="Pfam" id="PF00593"/>
    </source>
</evidence>
<dbReference type="InterPro" id="IPR037066">
    <property type="entry name" value="Plug_dom_sf"/>
</dbReference>
<dbReference type="InterPro" id="IPR039426">
    <property type="entry name" value="TonB-dep_rcpt-like"/>
</dbReference>